<dbReference type="AlphaFoldDB" id="A0A3S9LYB8"/>
<protein>
    <submittedName>
        <fullName evidence="3">Transcription factor TCP2-like</fullName>
    </submittedName>
</protein>
<organism evidence="3">
    <name type="scientific">Populus tomentosa</name>
    <name type="common">Chinese white poplar</name>
    <dbReference type="NCBI Taxonomy" id="118781"/>
    <lineage>
        <taxon>Eukaryota</taxon>
        <taxon>Viridiplantae</taxon>
        <taxon>Streptophyta</taxon>
        <taxon>Embryophyta</taxon>
        <taxon>Tracheophyta</taxon>
        <taxon>Spermatophyta</taxon>
        <taxon>Magnoliopsida</taxon>
        <taxon>eudicotyledons</taxon>
        <taxon>Gunneridae</taxon>
        <taxon>Pentapetalae</taxon>
        <taxon>rosids</taxon>
        <taxon>fabids</taxon>
        <taxon>Malpighiales</taxon>
        <taxon>Salicaceae</taxon>
        <taxon>Saliceae</taxon>
        <taxon>Populus</taxon>
    </lineage>
</organism>
<reference evidence="3" key="1">
    <citation type="submission" date="2018-02" db="EMBL/GenBank/DDBJ databases">
        <title>Genetic interactions study among Pto-MIR319 family and their targets involved in growth and wood properties in Populus tomentosa.</title>
        <authorList>
            <person name="Zhang D."/>
            <person name="Si J."/>
        </authorList>
    </citation>
    <scope>NUCLEOTIDE SEQUENCE</scope>
    <source>
        <strain evidence="3">Potri.012G109000_12</strain>
        <strain evidence="4">Potri.012G109000_22</strain>
        <strain evidence="2">Potri.012G109000_3</strain>
        <strain evidence="5">Potri.012G109000_34</strain>
        <strain evidence="6">Potri.012G109000_38</strain>
    </source>
</reference>
<accession>A0A3S9LYB8</accession>
<evidence type="ECO:0000313" key="2">
    <source>
        <dbReference type="EMBL" id="AZQ26712.1"/>
    </source>
</evidence>
<dbReference type="EMBL" id="MG982167">
    <property type="protein sequence ID" value="AZQ26747.1"/>
    <property type="molecule type" value="Genomic_DNA"/>
</dbReference>
<dbReference type="EMBL" id="MG982132">
    <property type="protein sequence ID" value="AZQ26712.1"/>
    <property type="molecule type" value="Genomic_DNA"/>
</dbReference>
<evidence type="ECO:0000256" key="1">
    <source>
        <dbReference type="SAM" id="MobiDB-lite"/>
    </source>
</evidence>
<name>A0A3S9LYB8_POPTO</name>
<evidence type="ECO:0000313" key="4">
    <source>
        <dbReference type="EMBL" id="AZQ26731.1"/>
    </source>
</evidence>
<dbReference type="EMBL" id="MG982151">
    <property type="protein sequence ID" value="AZQ26731.1"/>
    <property type="molecule type" value="Genomic_DNA"/>
</dbReference>
<evidence type="ECO:0000313" key="3">
    <source>
        <dbReference type="EMBL" id="AZQ26721.1"/>
    </source>
</evidence>
<dbReference type="EMBL" id="MG982163">
    <property type="protein sequence ID" value="AZQ26743.1"/>
    <property type="molecule type" value="Genomic_DNA"/>
</dbReference>
<feature type="region of interest" description="Disordered" evidence="1">
    <location>
        <begin position="1"/>
        <end position="34"/>
    </location>
</feature>
<gene>
    <name evidence="3" type="primary">TCP4</name>
</gene>
<evidence type="ECO:0000313" key="6">
    <source>
        <dbReference type="EMBL" id="AZQ26747.1"/>
    </source>
</evidence>
<evidence type="ECO:0000313" key="5">
    <source>
        <dbReference type="EMBL" id="AZQ26743.1"/>
    </source>
</evidence>
<proteinExistence type="predicted"/>
<dbReference type="EMBL" id="MG982141">
    <property type="protein sequence ID" value="AZQ26721.1"/>
    <property type="molecule type" value="Genomic_DNA"/>
</dbReference>
<sequence length="100" mass="10715">MEYISTGLLGPSSSRTAHHSSGFPGQIQLGNSIPQPMTMSVPPFNVSGENHQEQLQHFPFISDHLIPVAATTQTVGDYNLNFTISSSLAAGFNRGTLQSN</sequence>